<reference evidence="2" key="1">
    <citation type="submission" date="2022-11" db="UniProtKB">
        <authorList>
            <consortium name="WormBaseParasite"/>
        </authorList>
    </citation>
    <scope>IDENTIFICATION</scope>
</reference>
<evidence type="ECO:0000313" key="2">
    <source>
        <dbReference type="WBParaSite" id="JU765_v2.g5908.t1"/>
    </source>
</evidence>
<proteinExistence type="predicted"/>
<dbReference type="WBParaSite" id="JU765_v2.g5908.t1">
    <property type="protein sequence ID" value="JU765_v2.g5908.t1"/>
    <property type="gene ID" value="JU765_v2.g5908"/>
</dbReference>
<protein>
    <submittedName>
        <fullName evidence="2">AB hydrolase-1 domain-containing protein</fullName>
    </submittedName>
</protein>
<dbReference type="Proteomes" id="UP000887576">
    <property type="component" value="Unplaced"/>
</dbReference>
<organism evidence="1 2">
    <name type="scientific">Panagrolaimus sp. JU765</name>
    <dbReference type="NCBI Taxonomy" id="591449"/>
    <lineage>
        <taxon>Eukaryota</taxon>
        <taxon>Metazoa</taxon>
        <taxon>Ecdysozoa</taxon>
        <taxon>Nematoda</taxon>
        <taxon>Chromadorea</taxon>
        <taxon>Rhabditida</taxon>
        <taxon>Tylenchina</taxon>
        <taxon>Panagrolaimomorpha</taxon>
        <taxon>Panagrolaimoidea</taxon>
        <taxon>Panagrolaimidae</taxon>
        <taxon>Panagrolaimus</taxon>
    </lineage>
</organism>
<evidence type="ECO:0000313" key="1">
    <source>
        <dbReference type="Proteomes" id="UP000887576"/>
    </source>
</evidence>
<accession>A0AC34RE29</accession>
<sequence>MATVPIEESHLLIHDFNVGYCRFGNGPVNFLFIPGGVGCYKKDFPESVIRAFDPNFASIVAIDPPDYGTSRLPDRVQEVNRCKKDADFCLELMKKLGLVPFVVVGWSEGGRTAIHVAGNGKNVVTHAILMATTTRIDNKTATYFRGLRNTDQWLDAAREPFLTHYSNDFFSKQWADLCDVVESVYANYGGRFPSDYVLPQLKMPVLLVNGGNDRFIMDQKFILDKIPHAKSEVHAQGGHDFHVKYPRWLALKVTTFVKAHLMSKH</sequence>
<name>A0AC34RE29_9BILA</name>